<feature type="compositionally biased region" description="Basic and acidic residues" evidence="1">
    <location>
        <begin position="1141"/>
        <end position="1157"/>
    </location>
</feature>
<feature type="region of interest" description="Disordered" evidence="1">
    <location>
        <begin position="717"/>
        <end position="757"/>
    </location>
</feature>
<feature type="compositionally biased region" description="Basic and acidic residues" evidence="1">
    <location>
        <begin position="1048"/>
        <end position="1065"/>
    </location>
</feature>
<dbReference type="InterPro" id="IPR000873">
    <property type="entry name" value="AMP-dep_synth/lig_dom"/>
</dbReference>
<dbReference type="InterPro" id="IPR025110">
    <property type="entry name" value="AMP-bd_C"/>
</dbReference>
<evidence type="ECO:0000313" key="5">
    <source>
        <dbReference type="Proteomes" id="UP001189429"/>
    </source>
</evidence>
<feature type="region of interest" description="Disordered" evidence="1">
    <location>
        <begin position="815"/>
        <end position="844"/>
    </location>
</feature>
<dbReference type="Proteomes" id="UP001189429">
    <property type="component" value="Unassembled WGS sequence"/>
</dbReference>
<dbReference type="InterPro" id="IPR042099">
    <property type="entry name" value="ANL_N_sf"/>
</dbReference>
<dbReference type="PANTHER" id="PTHR43767">
    <property type="entry name" value="LONG-CHAIN-FATTY-ACID--COA LIGASE"/>
    <property type="match status" value="1"/>
</dbReference>
<dbReference type="EMBL" id="CAUYUJ010015948">
    <property type="protein sequence ID" value="CAK0860101.1"/>
    <property type="molecule type" value="Genomic_DNA"/>
</dbReference>
<dbReference type="InterPro" id="IPR045851">
    <property type="entry name" value="AMP-bd_C_sf"/>
</dbReference>
<evidence type="ECO:0000259" key="3">
    <source>
        <dbReference type="Pfam" id="PF13193"/>
    </source>
</evidence>
<reference evidence="4" key="1">
    <citation type="submission" date="2023-10" db="EMBL/GenBank/DDBJ databases">
        <authorList>
            <person name="Chen Y."/>
            <person name="Shah S."/>
            <person name="Dougan E. K."/>
            <person name="Thang M."/>
            <person name="Chan C."/>
        </authorList>
    </citation>
    <scope>NUCLEOTIDE SEQUENCE [LARGE SCALE GENOMIC DNA]</scope>
</reference>
<comment type="caution">
    <text evidence="4">The sequence shown here is derived from an EMBL/GenBank/DDBJ whole genome shotgun (WGS) entry which is preliminary data.</text>
</comment>
<feature type="compositionally biased region" description="Basic and acidic residues" evidence="1">
    <location>
        <begin position="720"/>
        <end position="754"/>
    </location>
</feature>
<gene>
    <name evidence="4" type="ORF">PCOR1329_LOCUS49163</name>
</gene>
<feature type="region of interest" description="Disordered" evidence="1">
    <location>
        <begin position="272"/>
        <end position="295"/>
    </location>
</feature>
<dbReference type="Gene3D" id="3.30.300.30">
    <property type="match status" value="1"/>
</dbReference>
<evidence type="ECO:0000256" key="1">
    <source>
        <dbReference type="SAM" id="MobiDB-lite"/>
    </source>
</evidence>
<organism evidence="4 5">
    <name type="scientific">Prorocentrum cordatum</name>
    <dbReference type="NCBI Taxonomy" id="2364126"/>
    <lineage>
        <taxon>Eukaryota</taxon>
        <taxon>Sar</taxon>
        <taxon>Alveolata</taxon>
        <taxon>Dinophyceae</taxon>
        <taxon>Prorocentrales</taxon>
        <taxon>Prorocentraceae</taxon>
        <taxon>Prorocentrum</taxon>
    </lineage>
</organism>
<dbReference type="Pfam" id="PF13193">
    <property type="entry name" value="AMP-binding_C"/>
    <property type="match status" value="1"/>
</dbReference>
<feature type="domain" description="AMP-binding enzyme C-terminal" evidence="3">
    <location>
        <begin position="1715"/>
        <end position="1789"/>
    </location>
</feature>
<feature type="compositionally biased region" description="Basic and acidic residues" evidence="1">
    <location>
        <begin position="1110"/>
        <end position="1122"/>
    </location>
</feature>
<feature type="region of interest" description="Disordered" evidence="1">
    <location>
        <begin position="464"/>
        <end position="491"/>
    </location>
</feature>
<feature type="compositionally biased region" description="Low complexity" evidence="1">
    <location>
        <begin position="475"/>
        <end position="491"/>
    </location>
</feature>
<evidence type="ECO:0000259" key="2">
    <source>
        <dbReference type="Pfam" id="PF00501"/>
    </source>
</evidence>
<dbReference type="Pfam" id="PF00501">
    <property type="entry name" value="AMP-binding"/>
    <property type="match status" value="1"/>
</dbReference>
<dbReference type="Gene3D" id="3.40.50.12780">
    <property type="entry name" value="N-terminal domain of ligase-like"/>
    <property type="match status" value="1"/>
</dbReference>
<feature type="region of interest" description="Disordered" evidence="1">
    <location>
        <begin position="1048"/>
        <end position="1161"/>
    </location>
</feature>
<accession>A0ABN9UJV7</accession>
<sequence length="1905" mass="204827">MSWMAMANVLSLDPRAYKGSRQAHDKFQGFNATGRMMQLAGQFAQRPYLIVGTVETRLRRTGTSELGPYFLLHAQANDSGVDHGIDLTVTQPDHNVVAACLFFPPSSFVPTAPRPYKVQRDPDMYKDPVSARMAAWLPHMRKQQIDGFATLRQKKWATLHFVDTLIFAGLLYNAGTWPELTEAQHAHIQHLIINKYRQVLRAPQKDSEADTDSQSIYADADNDEQPFDESALCADLCKFYLPEIEQLARIAANRSEALRRRQGRRAAAHRLLAETGGEDGNEPGGPSKDPAFDDDPLTLETNCTRCWHNGREVDVGAELDSLLVGAVETQGGAVYSYTLVDTAVLARLLTCEAWKLSGLGELVGDGMNVLKSASKAELATSGGRGNDIDHYIQELEQEARDLRSAALNQLKQNEATDWSIDAQVAMFQVQECSKSTERESCHAAGEMSLMAAILNRMLSAEQAFPESGKDGPGHGRPASPAAGGAQASAGSRRFSFAPPQRLATFAIVAKALKGALVNFGSSRAPSPPGPGNAGLGRWKRERRWVAPVSWADSGRGAPAGLRTPSIALTAGRWAAPPGCREVDWAARDAVKPHSDPGLKQNGAKLELPGGEFRGGLERSPGVALGASSKAARAAGGELRPAARAAEALLKQAKAAPVAVESLAGPWARILGPPLDEVLDEFIVAVSPSAPRGARLGSERRERAPVTDAGYQRFGTAASRADVDEARAPCEGGRELGRSTSSRESHSEAEKREMEAETPAYQHLALGDQGPGAKDHELADEGADLMVTAVRVVSKYLKRGEKVGWRWAKVARPHPDELHEGHARSTAQMAPRCAKPGAAPRTERPLLLGPRSLSAEKDVPDSAAREDIQHLAAARTRSRDERKNIAERRAALMALRRLARRRRNWGDKVAIDADSLVTLGASPAGIASPAGVADVQDGPRSVAEYRRQWTIGAPTLGQSHLGAPRSMNRTATIEIAARYGALEMFKVKSRISAFKGKLEKVAADVAAAKQRAEQLAEGRMEELRVETVVCIRDYMDAEKKTEQQLFEEATRLTESPADRPAGERRQQLGPRVPGEAESARRTAKRTLRAVAGTRGYSERGATTAEVESEEQERAEKAERRDASSGHTQGSGPAACRGGCGDRAGRDERTQPPRTEKPSARRAAFVASCGARCGDGFQRRLAGSLGKERGEREANGASDSQTLRLKRGLKPTMAAFDIIEGRPAGHPRGKRSALHSAHMSALAMDLVAAAPAGPTLLGNRQSYATETSKGTAPTVVEPAGCYAVEWARAAKRFADLNALVFDGVGVEHCFTFEELETNANRLAWSLARMGIGMGDRVVTIAENRPEMVVLLLSCLKLGITFVPLATDLRPQDCKNMVARYEPSLVISDQPQFAAIERTGGGEYLTLLLPPFEGQGNQLKEMMAEGSGEPLPAPEVPASVPAIIFSTSGSTALPKGVMYSHADLAGLAAWGEAIMDAKQARTKHLMWVSMRGVCATVMVLKHLLQGALTVMVDAYPSGPCLWSELIDKHAINSHILFGAAMNQTLQELPTRTFESVRTITYGGSCFAPTLIQRSMDQFPNACFGQIYGMTEVHPISMLGSEFHRRAHDASVLDVLRMTSAGRIVIPGSVFIEDLERPGSGLAPAVEKNGVGQICARSTVTMMGYYGNPEKTAEAMPDGKFVRTGDIGRIDEDGFLYIVGRMKDIIPAYRGFNVAPRDLEEVLYSHPSVGQASVVGVWHPSGAGEAVVAWARAKAGAVLSADELRGHFRESGLSSWQMPDAIHVSRKALPTTGGKIDAKVLRADAFRRAQLAAELAAAGARAASGAWDERGDASEREALAAELCEASSGRLCRDKMSSTFGEAASALATGGREALLAALRAMSGEEYESFQLHARALLGSWAAGKVVLG</sequence>
<name>A0ABN9UJV7_9DINO</name>
<feature type="domain" description="AMP-dependent synthetase/ligase" evidence="2">
    <location>
        <begin position="1285"/>
        <end position="1662"/>
    </location>
</feature>
<protein>
    <submittedName>
        <fullName evidence="4">Uncharacterized protein</fullName>
    </submittedName>
</protein>
<dbReference type="PANTHER" id="PTHR43767:SF10">
    <property type="entry name" value="SURFACTIN SYNTHASE SUBUNIT 1"/>
    <property type="match status" value="1"/>
</dbReference>
<dbReference type="InterPro" id="IPR050237">
    <property type="entry name" value="ATP-dep_AMP-bd_enzyme"/>
</dbReference>
<proteinExistence type="predicted"/>
<dbReference type="SUPFAM" id="SSF56801">
    <property type="entry name" value="Acetyl-CoA synthetase-like"/>
    <property type="match status" value="1"/>
</dbReference>
<keyword evidence="5" id="KW-1185">Reference proteome</keyword>
<evidence type="ECO:0000313" key="4">
    <source>
        <dbReference type="EMBL" id="CAK0860101.1"/>
    </source>
</evidence>